<organism evidence="2 3">
    <name type="scientific">Piptocephalis cylindrospora</name>
    <dbReference type="NCBI Taxonomy" id="1907219"/>
    <lineage>
        <taxon>Eukaryota</taxon>
        <taxon>Fungi</taxon>
        <taxon>Fungi incertae sedis</taxon>
        <taxon>Zoopagomycota</taxon>
        <taxon>Zoopagomycotina</taxon>
        <taxon>Zoopagomycetes</taxon>
        <taxon>Zoopagales</taxon>
        <taxon>Piptocephalidaceae</taxon>
        <taxon>Piptocephalis</taxon>
    </lineage>
</organism>
<evidence type="ECO:0000313" key="3">
    <source>
        <dbReference type="Proteomes" id="UP000267251"/>
    </source>
</evidence>
<reference evidence="3" key="1">
    <citation type="journal article" date="2018" name="Nat. Microbiol.">
        <title>Leveraging single-cell genomics to expand the fungal tree of life.</title>
        <authorList>
            <person name="Ahrendt S.R."/>
            <person name="Quandt C.A."/>
            <person name="Ciobanu D."/>
            <person name="Clum A."/>
            <person name="Salamov A."/>
            <person name="Andreopoulos B."/>
            <person name="Cheng J.F."/>
            <person name="Woyke T."/>
            <person name="Pelin A."/>
            <person name="Henrissat B."/>
            <person name="Reynolds N.K."/>
            <person name="Benny G.L."/>
            <person name="Smith M.E."/>
            <person name="James T.Y."/>
            <person name="Grigoriev I.V."/>
        </authorList>
    </citation>
    <scope>NUCLEOTIDE SEQUENCE [LARGE SCALE GENOMIC DNA]</scope>
</reference>
<keyword evidence="3" id="KW-1185">Reference proteome</keyword>
<dbReference type="EMBL" id="KZ987917">
    <property type="protein sequence ID" value="RKP13935.1"/>
    <property type="molecule type" value="Genomic_DNA"/>
</dbReference>
<accession>A0A4P9Y4T5</accession>
<feature type="non-terminal residue" evidence="2">
    <location>
        <position position="1"/>
    </location>
</feature>
<keyword evidence="1" id="KW-0812">Transmembrane</keyword>
<dbReference type="OrthoDB" id="2446850at2759"/>
<sequence length="72" mass="7969">LTFILTTVLLMNVASTGGMRGVQIIAWLFVAFGIIWTFVEMAIQNRLIRFGFALVEYVLALAIGALSFSKGW</sequence>
<evidence type="ECO:0000313" key="2">
    <source>
        <dbReference type="EMBL" id="RKP13935.1"/>
    </source>
</evidence>
<proteinExistence type="predicted"/>
<dbReference type="AlphaFoldDB" id="A0A4P9Y4T5"/>
<feature type="transmembrane region" description="Helical" evidence="1">
    <location>
        <begin position="24"/>
        <end position="43"/>
    </location>
</feature>
<gene>
    <name evidence="2" type="ORF">BJ684DRAFT_162</name>
</gene>
<dbReference type="Proteomes" id="UP000267251">
    <property type="component" value="Unassembled WGS sequence"/>
</dbReference>
<feature type="transmembrane region" description="Helical" evidence="1">
    <location>
        <begin position="50"/>
        <end position="69"/>
    </location>
</feature>
<evidence type="ECO:0000256" key="1">
    <source>
        <dbReference type="SAM" id="Phobius"/>
    </source>
</evidence>
<keyword evidence="1" id="KW-1133">Transmembrane helix</keyword>
<name>A0A4P9Y4T5_9FUNG</name>
<protein>
    <submittedName>
        <fullName evidence="2">Uncharacterized protein</fullName>
    </submittedName>
</protein>
<keyword evidence="1" id="KW-0472">Membrane</keyword>
<feature type="non-terminal residue" evidence="2">
    <location>
        <position position="72"/>
    </location>
</feature>